<evidence type="ECO:0000313" key="4">
    <source>
        <dbReference type="Proteomes" id="UP000316921"/>
    </source>
</evidence>
<proteinExistence type="predicted"/>
<sequence length="208" mass="23049">MNDQSASSSEGSSHDPEEAARGQSERERCELARSRDTVASYSTDDLVQIAGRERILNFIDSNPDALYRTCRDGHLTASGLVIDRAGERGLLTLHRKLERWLQLGGHVDGDGDLATAALREAIEESGIDSLEVDPRVVDVDVHSIPAHGDEPEHLHLDVRFLLRAPEGARIDASSESIELRWVAPHELDEIEVDQSVRRLFDLAFGPNR</sequence>
<feature type="domain" description="Nudix hydrolase" evidence="2">
    <location>
        <begin position="72"/>
        <end position="204"/>
    </location>
</feature>
<dbReference type="InterPro" id="IPR000086">
    <property type="entry name" value="NUDIX_hydrolase_dom"/>
</dbReference>
<dbReference type="PANTHER" id="PTHR43736:SF1">
    <property type="entry name" value="DIHYDRONEOPTERIN TRIPHOSPHATE DIPHOSPHATASE"/>
    <property type="match status" value="1"/>
</dbReference>
<dbReference type="RefSeq" id="WP_145064998.1">
    <property type="nucleotide sequence ID" value="NZ_CP036287.1"/>
</dbReference>
<name>A0A518BJI3_9BACT</name>
<evidence type="ECO:0000256" key="1">
    <source>
        <dbReference type="SAM" id="MobiDB-lite"/>
    </source>
</evidence>
<protein>
    <submittedName>
        <fullName evidence="3">NUDIX domain protein</fullName>
    </submittedName>
</protein>
<dbReference type="AlphaFoldDB" id="A0A518BJI3"/>
<reference evidence="3 4" key="1">
    <citation type="submission" date="2019-02" db="EMBL/GenBank/DDBJ databases">
        <title>Deep-cultivation of Planctomycetes and their phenomic and genomic characterization uncovers novel biology.</title>
        <authorList>
            <person name="Wiegand S."/>
            <person name="Jogler M."/>
            <person name="Boedeker C."/>
            <person name="Pinto D."/>
            <person name="Vollmers J."/>
            <person name="Rivas-Marin E."/>
            <person name="Kohn T."/>
            <person name="Peeters S.H."/>
            <person name="Heuer A."/>
            <person name="Rast P."/>
            <person name="Oberbeckmann S."/>
            <person name="Bunk B."/>
            <person name="Jeske O."/>
            <person name="Meyerdierks A."/>
            <person name="Storesund J.E."/>
            <person name="Kallscheuer N."/>
            <person name="Luecker S."/>
            <person name="Lage O.M."/>
            <person name="Pohl T."/>
            <person name="Merkel B.J."/>
            <person name="Hornburger P."/>
            <person name="Mueller R.-W."/>
            <person name="Bruemmer F."/>
            <person name="Labrenz M."/>
            <person name="Spormann A.M."/>
            <person name="Op den Camp H."/>
            <person name="Overmann J."/>
            <person name="Amann R."/>
            <person name="Jetten M.S.M."/>
            <person name="Mascher T."/>
            <person name="Medema M.H."/>
            <person name="Devos D.P."/>
            <person name="Kaster A.-K."/>
            <person name="Ovreas L."/>
            <person name="Rohde M."/>
            <person name="Galperin M.Y."/>
            <person name="Jogler C."/>
        </authorList>
    </citation>
    <scope>NUCLEOTIDE SEQUENCE [LARGE SCALE GENOMIC DNA]</scope>
    <source>
        <strain evidence="3 4">Pla133</strain>
    </source>
</reference>
<dbReference type="EMBL" id="CP036287">
    <property type="protein sequence ID" value="QDU67115.1"/>
    <property type="molecule type" value="Genomic_DNA"/>
</dbReference>
<dbReference type="Proteomes" id="UP000316921">
    <property type="component" value="Chromosome"/>
</dbReference>
<feature type="compositionally biased region" description="Polar residues" evidence="1">
    <location>
        <begin position="1"/>
        <end position="11"/>
    </location>
</feature>
<dbReference type="InterPro" id="IPR015797">
    <property type="entry name" value="NUDIX_hydrolase-like_dom_sf"/>
</dbReference>
<dbReference type="CDD" id="cd03674">
    <property type="entry name" value="NUDIX_Hydrolase"/>
    <property type="match status" value="1"/>
</dbReference>
<organism evidence="3 4">
    <name type="scientific">Engelhardtia mirabilis</name>
    <dbReference type="NCBI Taxonomy" id="2528011"/>
    <lineage>
        <taxon>Bacteria</taxon>
        <taxon>Pseudomonadati</taxon>
        <taxon>Planctomycetota</taxon>
        <taxon>Planctomycetia</taxon>
        <taxon>Planctomycetia incertae sedis</taxon>
        <taxon>Engelhardtia</taxon>
    </lineage>
</organism>
<dbReference type="KEGG" id="pbap:Pla133_21930"/>
<evidence type="ECO:0000313" key="3">
    <source>
        <dbReference type="EMBL" id="QDU67115.1"/>
    </source>
</evidence>
<accession>A0A518BJI3</accession>
<dbReference type="Pfam" id="PF00293">
    <property type="entry name" value="NUDIX"/>
    <property type="match status" value="1"/>
</dbReference>
<dbReference type="PROSITE" id="PS51462">
    <property type="entry name" value="NUDIX"/>
    <property type="match status" value="1"/>
</dbReference>
<evidence type="ECO:0000259" key="2">
    <source>
        <dbReference type="PROSITE" id="PS51462"/>
    </source>
</evidence>
<dbReference type="Gene3D" id="3.90.79.10">
    <property type="entry name" value="Nucleoside Triphosphate Pyrophosphohydrolase"/>
    <property type="match status" value="1"/>
</dbReference>
<feature type="region of interest" description="Disordered" evidence="1">
    <location>
        <begin position="1"/>
        <end position="34"/>
    </location>
</feature>
<feature type="compositionally biased region" description="Basic and acidic residues" evidence="1">
    <location>
        <begin position="12"/>
        <end position="34"/>
    </location>
</feature>
<dbReference type="PANTHER" id="PTHR43736">
    <property type="entry name" value="ADP-RIBOSE PYROPHOSPHATASE"/>
    <property type="match status" value="1"/>
</dbReference>
<keyword evidence="4" id="KW-1185">Reference proteome</keyword>
<gene>
    <name evidence="3" type="ORF">Pla133_21930</name>
</gene>
<dbReference type="SUPFAM" id="SSF55811">
    <property type="entry name" value="Nudix"/>
    <property type="match status" value="1"/>
</dbReference>